<proteinExistence type="predicted"/>
<comment type="caution">
    <text evidence="1">The sequence shown here is derived from an EMBL/GenBank/DDBJ whole genome shotgun (WGS) entry which is preliminary data.</text>
</comment>
<accession>A0A8H4IKU5</accession>
<dbReference type="EMBL" id="WWBZ02000062">
    <property type="protein sequence ID" value="KAF4302669.1"/>
    <property type="molecule type" value="Genomic_DNA"/>
</dbReference>
<keyword evidence="2" id="KW-1185">Reference proteome</keyword>
<organism evidence="1 2">
    <name type="scientific">Botryosphaeria dothidea</name>
    <dbReference type="NCBI Taxonomy" id="55169"/>
    <lineage>
        <taxon>Eukaryota</taxon>
        <taxon>Fungi</taxon>
        <taxon>Dikarya</taxon>
        <taxon>Ascomycota</taxon>
        <taxon>Pezizomycotina</taxon>
        <taxon>Dothideomycetes</taxon>
        <taxon>Dothideomycetes incertae sedis</taxon>
        <taxon>Botryosphaeriales</taxon>
        <taxon>Botryosphaeriaceae</taxon>
        <taxon>Botryosphaeria</taxon>
    </lineage>
</organism>
<gene>
    <name evidence="1" type="ORF">GTA08_BOTSDO08906</name>
</gene>
<dbReference type="Proteomes" id="UP000572817">
    <property type="component" value="Unassembled WGS sequence"/>
</dbReference>
<dbReference type="AlphaFoldDB" id="A0A8H4IKU5"/>
<evidence type="ECO:0000313" key="1">
    <source>
        <dbReference type="EMBL" id="KAF4302669.1"/>
    </source>
</evidence>
<reference evidence="1" key="1">
    <citation type="submission" date="2020-04" db="EMBL/GenBank/DDBJ databases">
        <title>Genome Assembly and Annotation of Botryosphaeria dothidea sdau 11-99, a Latent Pathogen of Apple Fruit Ring Rot in China.</title>
        <authorList>
            <person name="Yu C."/>
            <person name="Diao Y."/>
            <person name="Lu Q."/>
            <person name="Zhao J."/>
            <person name="Cui S."/>
            <person name="Peng C."/>
            <person name="He B."/>
            <person name="Liu H."/>
        </authorList>
    </citation>
    <scope>NUCLEOTIDE SEQUENCE [LARGE SCALE GENOMIC DNA]</scope>
    <source>
        <strain evidence="1">Sdau11-99</strain>
    </source>
</reference>
<sequence length="174" mass="19629">MFSTKHSDTRNTMEPLAPEQVHRLQELANAASLEEELRRSPWPAIGIHLCGLEHSSRPTVIPFEYQPTCRRVTMIIHGPWKGVFAPKKKMKLNSILGMVIGKQVGRGVPDCDFHGKLVAQNILLLVALRIVYARKEDFKHVIASCDDGLKEFRDVGGVVDYGMRMIDLEDPELI</sequence>
<name>A0A8H4IKU5_9PEZI</name>
<protein>
    <submittedName>
        <fullName evidence="1">Uncharacterized protein</fullName>
    </submittedName>
</protein>
<evidence type="ECO:0000313" key="2">
    <source>
        <dbReference type="Proteomes" id="UP000572817"/>
    </source>
</evidence>